<dbReference type="KEGG" id="tcd:AAIA72_04930"/>
<dbReference type="SMART" id="SM00382">
    <property type="entry name" value="AAA"/>
    <property type="match status" value="1"/>
</dbReference>
<feature type="region of interest" description="Disordered" evidence="1">
    <location>
        <begin position="312"/>
        <end position="336"/>
    </location>
</feature>
<feature type="transmembrane region" description="Helical" evidence="2">
    <location>
        <begin position="281"/>
        <end position="304"/>
    </location>
</feature>
<dbReference type="InterPro" id="IPR003593">
    <property type="entry name" value="AAA+_ATPase"/>
</dbReference>
<dbReference type="Gene3D" id="3.40.50.300">
    <property type="entry name" value="P-loop containing nucleotide triphosphate hydrolases"/>
    <property type="match status" value="1"/>
</dbReference>
<dbReference type="PANTHER" id="PTHR35894">
    <property type="entry name" value="GENERAL SECRETION PATHWAY PROTEIN A-RELATED"/>
    <property type="match status" value="1"/>
</dbReference>
<dbReference type="InterPro" id="IPR052026">
    <property type="entry name" value="ExeA_AAA_ATPase_DNA-bind"/>
</dbReference>
<evidence type="ECO:0000256" key="2">
    <source>
        <dbReference type="SAM" id="Phobius"/>
    </source>
</evidence>
<name>A0AB39UZ66_9GAMM</name>
<organism evidence="4">
    <name type="scientific">Thermohahella caldifontis</name>
    <dbReference type="NCBI Taxonomy" id="3142973"/>
    <lineage>
        <taxon>Bacteria</taxon>
        <taxon>Pseudomonadati</taxon>
        <taxon>Pseudomonadota</taxon>
        <taxon>Gammaproteobacteria</taxon>
        <taxon>Oceanospirillales</taxon>
        <taxon>Hahellaceae</taxon>
        <taxon>Thermohahella</taxon>
    </lineage>
</organism>
<accession>A0AB39UZ66</accession>
<keyword evidence="2" id="KW-0812">Transmembrane</keyword>
<dbReference type="SUPFAM" id="SSF52540">
    <property type="entry name" value="P-loop containing nucleoside triphosphate hydrolases"/>
    <property type="match status" value="1"/>
</dbReference>
<dbReference type="InterPro" id="IPR027417">
    <property type="entry name" value="P-loop_NTPase"/>
</dbReference>
<reference evidence="4" key="1">
    <citation type="submission" date="2024-05" db="EMBL/GenBank/DDBJ databases">
        <title>Genome sequencing of novel strain.</title>
        <authorList>
            <person name="Ganbat D."/>
            <person name="Ganbat S."/>
            <person name="Lee S.-J."/>
        </authorList>
    </citation>
    <scope>NUCLEOTIDE SEQUENCE</scope>
    <source>
        <strain evidence="4">SMD15-11</strain>
    </source>
</reference>
<dbReference type="InterPro" id="IPR049945">
    <property type="entry name" value="AAA_22"/>
</dbReference>
<dbReference type="PANTHER" id="PTHR35894:SF1">
    <property type="entry name" value="PHOSPHORIBULOKINASE _ URIDINE KINASE FAMILY"/>
    <property type="match status" value="1"/>
</dbReference>
<dbReference type="AlphaFoldDB" id="A0AB39UZ66"/>
<keyword evidence="2" id="KW-0472">Membrane</keyword>
<feature type="domain" description="AAA+ ATPase" evidence="3">
    <location>
        <begin position="42"/>
        <end position="186"/>
    </location>
</feature>
<dbReference type="RefSeq" id="WP_369602311.1">
    <property type="nucleotide sequence ID" value="NZ_CP154858.1"/>
</dbReference>
<evidence type="ECO:0000259" key="3">
    <source>
        <dbReference type="SMART" id="SM00382"/>
    </source>
</evidence>
<protein>
    <submittedName>
        <fullName evidence="4">AAA family ATPase</fullName>
    </submittedName>
</protein>
<keyword evidence="2" id="KW-1133">Transmembrane helix</keyword>
<dbReference type="CDD" id="cd00009">
    <property type="entry name" value="AAA"/>
    <property type="match status" value="1"/>
</dbReference>
<sequence length="447" mass="49420">MYESFFGLRELPFSIAPDPRYLYMSERHREALAHLLYGTGRDGGFVLLTGEVGTGKTTVCRCYLQKLPEGTDVAFIVHPRLTARELLATICDELEIPVRNQASVKTLIDAINAHLLKAHSQGRHVVLIIDEAQNLSSDVLEQLRLLTNLETDSKKLMQIILLGQPELLDMLARPELRQLAQRVTARYHLEALSLTDVRAYIAYRLAVAGCRRELFTPTAVRRVYRHSKGIPRLINLLCDRALLGAYAAEAPQVSARIVNTAARELGLADIAKSLRSWHRNWFVRGVAGGVLAGLLTLVLVFSLGSRTAPVTTGTLPPPSASVAPEEVSTESPVSAEPAAAPVMAAAPADSADPGRWLEKSPGDQREAWLAVIRRWHLPLPGENEALICPWLQTQGLDCLHGRGSWSTLLKIDRPAVLTLIDSRGKSVMPHCWPYVGKKLMWSWMVRP</sequence>
<dbReference type="EMBL" id="CP154858">
    <property type="protein sequence ID" value="XDT73317.1"/>
    <property type="molecule type" value="Genomic_DNA"/>
</dbReference>
<dbReference type="Gene3D" id="3.90.70.10">
    <property type="entry name" value="Cysteine proteinases"/>
    <property type="match status" value="1"/>
</dbReference>
<gene>
    <name evidence="4" type="ORF">AAIA72_04930</name>
</gene>
<evidence type="ECO:0000256" key="1">
    <source>
        <dbReference type="SAM" id="MobiDB-lite"/>
    </source>
</evidence>
<dbReference type="Pfam" id="PF13401">
    <property type="entry name" value="AAA_22"/>
    <property type="match status" value="1"/>
</dbReference>
<proteinExistence type="predicted"/>
<evidence type="ECO:0000313" key="4">
    <source>
        <dbReference type="EMBL" id="XDT73317.1"/>
    </source>
</evidence>
<dbReference type="GO" id="GO:0016887">
    <property type="term" value="F:ATP hydrolysis activity"/>
    <property type="evidence" value="ECO:0007669"/>
    <property type="project" value="InterPro"/>
</dbReference>